<keyword evidence="2" id="KW-1185">Reference proteome</keyword>
<sequence length="44" mass="4548">MVMAAAAGGGGVAERLGWLSAVVGVAEHGGGWRLRWCRVRVLQG</sequence>
<organism evidence="1 2">
    <name type="scientific">Actinidia rufa</name>
    <dbReference type="NCBI Taxonomy" id="165716"/>
    <lineage>
        <taxon>Eukaryota</taxon>
        <taxon>Viridiplantae</taxon>
        <taxon>Streptophyta</taxon>
        <taxon>Embryophyta</taxon>
        <taxon>Tracheophyta</taxon>
        <taxon>Spermatophyta</taxon>
        <taxon>Magnoliopsida</taxon>
        <taxon>eudicotyledons</taxon>
        <taxon>Gunneridae</taxon>
        <taxon>Pentapetalae</taxon>
        <taxon>asterids</taxon>
        <taxon>Ericales</taxon>
        <taxon>Actinidiaceae</taxon>
        <taxon>Actinidia</taxon>
    </lineage>
</organism>
<comment type="caution">
    <text evidence="1">The sequence shown here is derived from an EMBL/GenBank/DDBJ whole genome shotgun (WGS) entry which is preliminary data.</text>
</comment>
<proteinExistence type="predicted"/>
<reference evidence="1 2" key="1">
    <citation type="submission" date="2019-07" db="EMBL/GenBank/DDBJ databases">
        <title>De Novo Assembly of kiwifruit Actinidia rufa.</title>
        <authorList>
            <person name="Sugita-Konishi S."/>
            <person name="Sato K."/>
            <person name="Mori E."/>
            <person name="Abe Y."/>
            <person name="Kisaki G."/>
            <person name="Hamano K."/>
            <person name="Suezawa K."/>
            <person name="Otani M."/>
            <person name="Fukuda T."/>
            <person name="Manabe T."/>
            <person name="Gomi K."/>
            <person name="Tabuchi M."/>
            <person name="Akimitsu K."/>
            <person name="Kataoka I."/>
        </authorList>
    </citation>
    <scope>NUCLEOTIDE SEQUENCE [LARGE SCALE GENOMIC DNA]</scope>
    <source>
        <strain evidence="2">cv. Fuchu</strain>
    </source>
</reference>
<accession>A0A7J0F241</accession>
<evidence type="ECO:0000313" key="1">
    <source>
        <dbReference type="EMBL" id="GFY92752.1"/>
    </source>
</evidence>
<evidence type="ECO:0000313" key="2">
    <source>
        <dbReference type="Proteomes" id="UP000585474"/>
    </source>
</evidence>
<dbReference type="EMBL" id="BJWL01000008">
    <property type="protein sequence ID" value="GFY92752.1"/>
    <property type="molecule type" value="Genomic_DNA"/>
</dbReference>
<dbReference type="Proteomes" id="UP000585474">
    <property type="component" value="Unassembled WGS sequence"/>
</dbReference>
<protein>
    <submittedName>
        <fullName evidence="1">Uncharacterized protein</fullName>
    </submittedName>
</protein>
<dbReference type="AlphaFoldDB" id="A0A7J0F241"/>
<name>A0A7J0F241_9ERIC</name>
<gene>
    <name evidence="1" type="ORF">Acr_08g0011480</name>
</gene>